<gene>
    <name evidence="2" type="ORF">F2P81_024213</name>
</gene>
<accession>A0A6A4RNX9</accession>
<dbReference type="Proteomes" id="UP000438429">
    <property type="component" value="Unassembled WGS sequence"/>
</dbReference>
<organism evidence="2 3">
    <name type="scientific">Scophthalmus maximus</name>
    <name type="common">Turbot</name>
    <name type="synonym">Psetta maxima</name>
    <dbReference type="NCBI Taxonomy" id="52904"/>
    <lineage>
        <taxon>Eukaryota</taxon>
        <taxon>Metazoa</taxon>
        <taxon>Chordata</taxon>
        <taxon>Craniata</taxon>
        <taxon>Vertebrata</taxon>
        <taxon>Euteleostomi</taxon>
        <taxon>Actinopterygii</taxon>
        <taxon>Neopterygii</taxon>
        <taxon>Teleostei</taxon>
        <taxon>Neoteleostei</taxon>
        <taxon>Acanthomorphata</taxon>
        <taxon>Carangaria</taxon>
        <taxon>Pleuronectiformes</taxon>
        <taxon>Pleuronectoidei</taxon>
        <taxon>Scophthalmidae</taxon>
        <taxon>Scophthalmus</taxon>
    </lineage>
</organism>
<dbReference type="EMBL" id="VEVO01000022">
    <property type="protein sequence ID" value="KAF0023583.1"/>
    <property type="molecule type" value="Genomic_DNA"/>
</dbReference>
<evidence type="ECO:0000256" key="1">
    <source>
        <dbReference type="SAM" id="MobiDB-lite"/>
    </source>
</evidence>
<name>A0A6A4RNX9_SCOMX</name>
<feature type="region of interest" description="Disordered" evidence="1">
    <location>
        <begin position="1"/>
        <end position="35"/>
    </location>
</feature>
<dbReference type="AlphaFoldDB" id="A0A6A4RNX9"/>
<protein>
    <submittedName>
        <fullName evidence="2">Uncharacterized protein</fullName>
    </submittedName>
</protein>
<evidence type="ECO:0000313" key="3">
    <source>
        <dbReference type="Proteomes" id="UP000438429"/>
    </source>
</evidence>
<sequence>MANSHGGDEVKVNGNEQPSGMRRKKRKKRKKTEYPKALRLYSAAPPRGDLDLDLYYTVYVFKLNIDLLGKAVFFRQTDRQTDRDTWALYPGLNVPENGLLFSNAPDLDNLLLRSSYGNGKLSHKRSHTFEGTCPWY</sequence>
<feature type="compositionally biased region" description="Basic residues" evidence="1">
    <location>
        <begin position="21"/>
        <end position="31"/>
    </location>
</feature>
<evidence type="ECO:0000313" key="2">
    <source>
        <dbReference type="EMBL" id="KAF0023583.1"/>
    </source>
</evidence>
<reference evidence="2 3" key="1">
    <citation type="submission" date="2019-06" db="EMBL/GenBank/DDBJ databases">
        <title>Draft genomes of female and male turbot (Scophthalmus maximus).</title>
        <authorList>
            <person name="Xu H."/>
            <person name="Xu X.-W."/>
            <person name="Shao C."/>
            <person name="Chen S."/>
        </authorList>
    </citation>
    <scope>NUCLEOTIDE SEQUENCE [LARGE SCALE GENOMIC DNA]</scope>
    <source>
        <strain evidence="2">Ysfricsl-2016a</strain>
        <tissue evidence="2">Blood</tissue>
    </source>
</reference>
<comment type="caution">
    <text evidence="2">The sequence shown here is derived from an EMBL/GenBank/DDBJ whole genome shotgun (WGS) entry which is preliminary data.</text>
</comment>
<feature type="compositionally biased region" description="Basic and acidic residues" evidence="1">
    <location>
        <begin position="1"/>
        <end position="11"/>
    </location>
</feature>
<proteinExistence type="predicted"/>